<gene>
    <name evidence="1" type="ORF">NCTC13315_03083</name>
</gene>
<dbReference type="SUPFAM" id="SSF48576">
    <property type="entry name" value="Terpenoid synthases"/>
    <property type="match status" value="1"/>
</dbReference>
<keyword evidence="2" id="KW-1185">Reference proteome</keyword>
<organism evidence="1 2">
    <name type="scientific">Legionella beliardensis</name>
    <dbReference type="NCBI Taxonomy" id="91822"/>
    <lineage>
        <taxon>Bacteria</taxon>
        <taxon>Pseudomonadati</taxon>
        <taxon>Pseudomonadota</taxon>
        <taxon>Gammaproteobacteria</taxon>
        <taxon>Legionellales</taxon>
        <taxon>Legionellaceae</taxon>
        <taxon>Legionella</taxon>
    </lineage>
</organism>
<accession>A0A378JSR2</accession>
<evidence type="ECO:0000313" key="1">
    <source>
        <dbReference type="EMBL" id="STX55713.1"/>
    </source>
</evidence>
<keyword evidence="1" id="KW-0808">Transferase</keyword>
<dbReference type="Proteomes" id="UP000254968">
    <property type="component" value="Unassembled WGS sequence"/>
</dbReference>
<proteinExistence type="predicted"/>
<protein>
    <submittedName>
        <fullName evidence="1">Geranyltranstransferase</fullName>
    </submittedName>
</protein>
<reference evidence="1 2" key="1">
    <citation type="submission" date="2018-06" db="EMBL/GenBank/DDBJ databases">
        <authorList>
            <consortium name="Pathogen Informatics"/>
            <person name="Doyle S."/>
        </authorList>
    </citation>
    <scope>NUCLEOTIDE SEQUENCE [LARGE SCALE GENOMIC DNA]</scope>
    <source>
        <strain evidence="1 2">NCTC13315</strain>
    </source>
</reference>
<dbReference type="RefSeq" id="WP_115304322.1">
    <property type="nucleotide sequence ID" value="NZ_CAAAHO010000013.1"/>
</dbReference>
<dbReference type="OrthoDB" id="9805316at2"/>
<sequence>MDILAYIKQCQIRVNNALKLYLPNPKDEAELLHDAMYYAVLNGRKRLRASFIYSLGDNLAADALTLDRVACCNEIIHKARKYINNFEFNSAQLKVLVSFIISRNH</sequence>
<evidence type="ECO:0000313" key="2">
    <source>
        <dbReference type="Proteomes" id="UP000254968"/>
    </source>
</evidence>
<dbReference type="Gene3D" id="1.10.600.10">
    <property type="entry name" value="Farnesyl Diphosphate Synthase"/>
    <property type="match status" value="1"/>
</dbReference>
<dbReference type="AlphaFoldDB" id="A0A378JSR2"/>
<dbReference type="InterPro" id="IPR008949">
    <property type="entry name" value="Isoprenoid_synthase_dom_sf"/>
</dbReference>
<dbReference type="EMBL" id="UGNV01000005">
    <property type="protein sequence ID" value="STX55713.1"/>
    <property type="molecule type" value="Genomic_DNA"/>
</dbReference>
<dbReference type="GO" id="GO:0016740">
    <property type="term" value="F:transferase activity"/>
    <property type="evidence" value="ECO:0007669"/>
    <property type="project" value="UniProtKB-KW"/>
</dbReference>
<name>A0A378JSR2_9GAMM</name>